<keyword evidence="6" id="KW-0378">Hydrolase</keyword>
<evidence type="ECO:0000256" key="4">
    <source>
        <dbReference type="ARBA" id="ARBA00022669"/>
    </source>
</evidence>
<sequence length="606" mass="66456">MCINSVASLNVYLAIGHFLVITMRLAAAVAFLLSTALFQAIAVSGCQEGHTKVNPDDCGSYLQCVHGSYIQRPCPAGLHYDPVLGLCNWPYLVDCEQGSGGRTCQLGHRKSDPSDCGSYMECVHGVYIQRPCPSGLHYDPDLGICNWPHQVNCQTTTTSPPITTTVTTNPPSTTVGTTMPPSTTVVTTSPPSTTVGTTMPPSTTVVTTTPPVITTPVTTVAPSSERKVVCYFTNWAIYRPGAGKFEPEKILPDLCTHIIYAFTVLDGSTHQIKIHDQWADEGLKQFKRVLKQKNHGTKVMVAIGGWNDSAGSKYSVMVSTAANRAAFIQSVAEFLEEWGFEGIDLDWEYPACPQGECSPQYAQDKTNFATLVREMREAFGDRYLITAAVSASKEKIQKGYDGVELARHLDFINVMAYDFYGAWDRKAGHVSPFRDYPQSGNSDNNVVASISHWKAAGVPVNKLVLGMPMYGRGVTLDSASNHQLGAPGNQPSQQGQYTRENGYLSLYEVCEKVLQDGYQIVKDPNGNIGPYIRKDRQWISYDDWDMIKTKSEWALSEGLAGAMIWSLALDDFSGQFCQCGKYPLLKAISQTMKGQEAARPQCAMFQ</sequence>
<comment type="catalytic activity">
    <reaction evidence="1">
        <text>Random endo-hydrolysis of N-acetyl-beta-D-glucosaminide (1-&gt;4)-beta-linkages in chitin and chitodextrins.</text>
        <dbReference type="EC" id="3.2.1.14"/>
    </reaction>
</comment>
<dbReference type="Gene3D" id="3.10.50.10">
    <property type="match status" value="1"/>
</dbReference>
<dbReference type="SUPFAM" id="SSF57625">
    <property type="entry name" value="Invertebrate chitin-binding proteins"/>
    <property type="match status" value="2"/>
</dbReference>
<name>A0A8K1VE74_9CRUS</name>
<evidence type="ECO:0000256" key="2">
    <source>
        <dbReference type="ARBA" id="ARBA00009121"/>
    </source>
</evidence>
<keyword evidence="12" id="KW-0812">Transmembrane</keyword>
<evidence type="ECO:0000256" key="6">
    <source>
        <dbReference type="ARBA" id="ARBA00022801"/>
    </source>
</evidence>
<evidence type="ECO:0000256" key="8">
    <source>
        <dbReference type="ARBA" id="ARBA00023157"/>
    </source>
</evidence>
<dbReference type="InterPro" id="IPR017853">
    <property type="entry name" value="GH"/>
</dbReference>
<dbReference type="InterPro" id="IPR029070">
    <property type="entry name" value="Chitinase_insertion_sf"/>
</dbReference>
<accession>A0A8K1VE74</accession>
<organism evidence="15">
    <name type="scientific">Parasacculina yatsui</name>
    <dbReference type="NCBI Taxonomy" id="2836420"/>
    <lineage>
        <taxon>Eukaryota</taxon>
        <taxon>Metazoa</taxon>
        <taxon>Ecdysozoa</taxon>
        <taxon>Arthropoda</taxon>
        <taxon>Crustacea</taxon>
        <taxon>Multicrustacea</taxon>
        <taxon>Cirripedia</taxon>
        <taxon>Rhizocephala</taxon>
        <taxon>Polyascidae</taxon>
        <taxon>Parasacculina</taxon>
    </lineage>
</organism>
<evidence type="ECO:0000256" key="1">
    <source>
        <dbReference type="ARBA" id="ARBA00000822"/>
    </source>
</evidence>
<feature type="domain" description="Chitin-binding type-2" evidence="13">
    <location>
        <begin position="43"/>
        <end position="97"/>
    </location>
</feature>
<keyword evidence="4" id="KW-0147">Chitin-binding</keyword>
<feature type="transmembrane region" description="Helical" evidence="12">
    <location>
        <begin position="12"/>
        <end position="38"/>
    </location>
</feature>
<dbReference type="PROSITE" id="PS50940">
    <property type="entry name" value="CHIT_BIND_II"/>
    <property type="match status" value="2"/>
</dbReference>
<dbReference type="SMART" id="SM00636">
    <property type="entry name" value="Glyco_18"/>
    <property type="match status" value="1"/>
</dbReference>
<dbReference type="InterPro" id="IPR001223">
    <property type="entry name" value="Glyco_hydro18_cat"/>
</dbReference>
<dbReference type="InterPro" id="IPR050314">
    <property type="entry name" value="Glycosyl_Hydrlase_18"/>
</dbReference>
<feature type="domain" description="Chitin-binding type-2" evidence="13">
    <location>
        <begin position="101"/>
        <end position="155"/>
    </location>
</feature>
<evidence type="ECO:0000313" key="15">
    <source>
        <dbReference type="EMBL" id="UEK51574.1"/>
    </source>
</evidence>
<dbReference type="EMBL" id="MW292178">
    <property type="protein sequence ID" value="UEK51574.1"/>
    <property type="molecule type" value="mRNA"/>
</dbReference>
<dbReference type="AlphaFoldDB" id="A0A8K1VE74"/>
<dbReference type="PANTHER" id="PTHR11177:SF359">
    <property type="entry name" value="CHITINASE 10-RELATED"/>
    <property type="match status" value="1"/>
</dbReference>
<proteinExistence type="evidence at transcript level"/>
<keyword evidence="7" id="KW-0146">Chitin degradation</keyword>
<evidence type="ECO:0000256" key="7">
    <source>
        <dbReference type="ARBA" id="ARBA00023024"/>
    </source>
</evidence>
<evidence type="ECO:0000256" key="5">
    <source>
        <dbReference type="ARBA" id="ARBA00022729"/>
    </source>
</evidence>
<evidence type="ECO:0000256" key="9">
    <source>
        <dbReference type="ARBA" id="ARBA00023277"/>
    </source>
</evidence>
<keyword evidence="10" id="KW-0624">Polysaccharide degradation</keyword>
<dbReference type="EC" id="3.2.1.14" evidence="3"/>
<dbReference type="Pfam" id="PF00704">
    <property type="entry name" value="Glyco_hydro_18"/>
    <property type="match status" value="1"/>
</dbReference>
<evidence type="ECO:0000256" key="10">
    <source>
        <dbReference type="ARBA" id="ARBA00023326"/>
    </source>
</evidence>
<dbReference type="GO" id="GO:0005576">
    <property type="term" value="C:extracellular region"/>
    <property type="evidence" value="ECO:0007669"/>
    <property type="project" value="InterPro"/>
</dbReference>
<feature type="domain" description="GH18" evidence="14">
    <location>
        <begin position="226"/>
        <end position="595"/>
    </location>
</feature>
<dbReference type="FunFam" id="3.10.50.10:FF:000004">
    <property type="entry name" value="Chitinase 5"/>
    <property type="match status" value="1"/>
</dbReference>
<evidence type="ECO:0000259" key="14">
    <source>
        <dbReference type="PROSITE" id="PS51910"/>
    </source>
</evidence>
<dbReference type="Pfam" id="PF01607">
    <property type="entry name" value="CBM_14"/>
    <property type="match status" value="2"/>
</dbReference>
<dbReference type="InterPro" id="IPR002557">
    <property type="entry name" value="Chitin-bd_dom"/>
</dbReference>
<dbReference type="Gene3D" id="2.170.140.10">
    <property type="entry name" value="Chitin binding domain"/>
    <property type="match status" value="2"/>
</dbReference>
<dbReference type="SMART" id="SM00494">
    <property type="entry name" value="ChtBD2"/>
    <property type="match status" value="2"/>
</dbReference>
<protein>
    <recommendedName>
        <fullName evidence="3">chitinase</fullName>
        <ecNumber evidence="3">3.2.1.14</ecNumber>
    </recommendedName>
</protein>
<dbReference type="GO" id="GO:0000272">
    <property type="term" value="P:polysaccharide catabolic process"/>
    <property type="evidence" value="ECO:0007669"/>
    <property type="project" value="UniProtKB-KW"/>
</dbReference>
<feature type="region of interest" description="Disordered" evidence="11">
    <location>
        <begin position="169"/>
        <end position="204"/>
    </location>
</feature>
<keyword evidence="12" id="KW-0472">Membrane</keyword>
<dbReference type="GO" id="GO:0006032">
    <property type="term" value="P:chitin catabolic process"/>
    <property type="evidence" value="ECO:0007669"/>
    <property type="project" value="UniProtKB-KW"/>
</dbReference>
<dbReference type="Gene3D" id="3.20.20.80">
    <property type="entry name" value="Glycosidases"/>
    <property type="match status" value="1"/>
</dbReference>
<dbReference type="SUPFAM" id="SSF54556">
    <property type="entry name" value="Chitinase insertion domain"/>
    <property type="match status" value="1"/>
</dbReference>
<dbReference type="PROSITE" id="PS51910">
    <property type="entry name" value="GH18_2"/>
    <property type="match status" value="1"/>
</dbReference>
<dbReference type="PANTHER" id="PTHR11177">
    <property type="entry name" value="CHITINASE"/>
    <property type="match status" value="1"/>
</dbReference>
<dbReference type="InterPro" id="IPR036508">
    <property type="entry name" value="Chitin-bd_dom_sf"/>
</dbReference>
<reference evidence="15" key="1">
    <citation type="submission" date="2020-11" db="EMBL/GenBank/DDBJ databases">
        <title>Barnacle with a root-like body: structural and transcriptomic signatures of the interna, endoparasitic structure of the parasitic barnacle Sacculina yatsui.</title>
        <authorList>
            <person name="Wong Y.H."/>
            <person name="Okano K."/>
        </authorList>
    </citation>
    <scope>NUCLEOTIDE SEQUENCE</scope>
    <source>
        <tissue evidence="15">Endoparasitic structure interna</tissue>
    </source>
</reference>
<keyword evidence="9" id="KW-0119">Carbohydrate metabolism</keyword>
<evidence type="ECO:0000256" key="12">
    <source>
        <dbReference type="SAM" id="Phobius"/>
    </source>
</evidence>
<dbReference type="InterPro" id="IPR011583">
    <property type="entry name" value="Chitinase_II/V-like_cat"/>
</dbReference>
<evidence type="ECO:0000256" key="3">
    <source>
        <dbReference type="ARBA" id="ARBA00012729"/>
    </source>
</evidence>
<dbReference type="SUPFAM" id="SSF51445">
    <property type="entry name" value="(Trans)glycosidases"/>
    <property type="match status" value="1"/>
</dbReference>
<keyword evidence="12" id="KW-1133">Transmembrane helix</keyword>
<comment type="similarity">
    <text evidence="2">Belongs to the glycosyl hydrolase 18 family. Chitinase class II subfamily.</text>
</comment>
<dbReference type="GO" id="GO:0008843">
    <property type="term" value="F:endochitinase activity"/>
    <property type="evidence" value="ECO:0007669"/>
    <property type="project" value="UniProtKB-EC"/>
</dbReference>
<dbReference type="GO" id="GO:0008061">
    <property type="term" value="F:chitin binding"/>
    <property type="evidence" value="ECO:0007669"/>
    <property type="project" value="UniProtKB-KW"/>
</dbReference>
<keyword evidence="8" id="KW-1015">Disulfide bond</keyword>
<evidence type="ECO:0000259" key="13">
    <source>
        <dbReference type="PROSITE" id="PS50940"/>
    </source>
</evidence>
<keyword evidence="5" id="KW-0732">Signal</keyword>
<evidence type="ECO:0000256" key="11">
    <source>
        <dbReference type="SAM" id="MobiDB-lite"/>
    </source>
</evidence>